<reference evidence="1" key="1">
    <citation type="submission" date="2021-02" db="EMBL/GenBank/DDBJ databases">
        <authorList>
            <person name="Nieuwenhuis M."/>
            <person name="Van De Peppel L.J.J."/>
        </authorList>
    </citation>
    <scope>NUCLEOTIDE SEQUENCE</scope>
    <source>
        <strain evidence="1">D49</strain>
    </source>
</reference>
<keyword evidence="2" id="KW-1185">Reference proteome</keyword>
<dbReference type="EMBL" id="JABCKI010001601">
    <property type="protein sequence ID" value="KAG5649104.1"/>
    <property type="molecule type" value="Genomic_DNA"/>
</dbReference>
<name>A0A9P7GEM1_9AGAR</name>
<comment type="caution">
    <text evidence="1">The sequence shown here is derived from an EMBL/GenBank/DDBJ whole genome shotgun (WGS) entry which is preliminary data.</text>
</comment>
<evidence type="ECO:0000313" key="2">
    <source>
        <dbReference type="Proteomes" id="UP000717328"/>
    </source>
</evidence>
<evidence type="ECO:0008006" key="3">
    <source>
        <dbReference type="Google" id="ProtNLM"/>
    </source>
</evidence>
<dbReference type="Proteomes" id="UP000717328">
    <property type="component" value="Unassembled WGS sequence"/>
</dbReference>
<organism evidence="1 2">
    <name type="scientific">Sphagnurus paluster</name>
    <dbReference type="NCBI Taxonomy" id="117069"/>
    <lineage>
        <taxon>Eukaryota</taxon>
        <taxon>Fungi</taxon>
        <taxon>Dikarya</taxon>
        <taxon>Basidiomycota</taxon>
        <taxon>Agaricomycotina</taxon>
        <taxon>Agaricomycetes</taxon>
        <taxon>Agaricomycetidae</taxon>
        <taxon>Agaricales</taxon>
        <taxon>Tricholomatineae</taxon>
        <taxon>Lyophyllaceae</taxon>
        <taxon>Sphagnurus</taxon>
    </lineage>
</organism>
<sequence length="138" mass="15362">MPPGFLTVLSEPGEKASLEEFQDWYNNEHVPLRMNHLPSFLTGARFEESDGFKPSWLALYDIDDTVTFAHEGYTRLHANRSLHKADLVAKLEVLDRHTCEVVGDSGESLITTSLASTNPTKFIITHGLDLANGEDFSA</sequence>
<protein>
    <recommendedName>
        <fullName evidence="3">EthD domain-containing protein</fullName>
    </recommendedName>
</protein>
<dbReference type="OrthoDB" id="2851338at2759"/>
<gene>
    <name evidence="1" type="ORF">H0H81_006261</name>
</gene>
<proteinExistence type="predicted"/>
<accession>A0A9P7GEM1</accession>
<evidence type="ECO:0000313" key="1">
    <source>
        <dbReference type="EMBL" id="KAG5649104.1"/>
    </source>
</evidence>
<dbReference type="AlphaFoldDB" id="A0A9P7GEM1"/>
<reference evidence="1" key="2">
    <citation type="submission" date="2021-10" db="EMBL/GenBank/DDBJ databases">
        <title>Phylogenomics reveals ancestral predisposition of the termite-cultivated fungus Termitomyces towards a domesticated lifestyle.</title>
        <authorList>
            <person name="Auxier B."/>
            <person name="Grum-Grzhimaylo A."/>
            <person name="Cardenas M.E."/>
            <person name="Lodge J.D."/>
            <person name="Laessoe T."/>
            <person name="Pedersen O."/>
            <person name="Smith M.E."/>
            <person name="Kuyper T.W."/>
            <person name="Franco-Molano E.A."/>
            <person name="Baroni T.J."/>
            <person name="Aanen D.K."/>
        </authorList>
    </citation>
    <scope>NUCLEOTIDE SEQUENCE</scope>
    <source>
        <strain evidence="1">D49</strain>
    </source>
</reference>